<dbReference type="OrthoDB" id="2227133at2"/>
<protein>
    <submittedName>
        <fullName evidence="1">Phage transcriptional regulator, ArpU family protein</fullName>
    </submittedName>
</protein>
<sequence>MTTLLPDVDVEATKKNARRVLRQYSRLEREAGKNYSQRLTVEISDMPRGSASIRNAPVEDMVVNRVTSEKKCWDILETLYRIPRLSREILWYSYIVIDQWSVEELSEFFDYSYVGILKLKSKALMEFAEAYQPEQLQVLED</sequence>
<dbReference type="STRING" id="1234679.BN424_3304"/>
<dbReference type="HOGENOM" id="CLU_150076_0_0_9"/>
<gene>
    <name evidence="1" type="ORF">BN424_3304</name>
</gene>
<dbReference type="RefSeq" id="WP_010050190.1">
    <property type="nucleotide sequence ID" value="NC_019425.2"/>
</dbReference>
<dbReference type="NCBIfam" id="TIGR01637">
    <property type="entry name" value="phage_arpU"/>
    <property type="match status" value="1"/>
</dbReference>
<keyword evidence="2" id="KW-1185">Reference proteome</keyword>
<name>K8E744_CARML</name>
<evidence type="ECO:0000313" key="1">
    <source>
        <dbReference type="EMBL" id="CCO12725.2"/>
    </source>
</evidence>
<proteinExistence type="predicted"/>
<reference evidence="2" key="1">
    <citation type="journal article" date="2013" name="Genome Announc.">
        <title>Complete Chromosome Sequence of Carnobacterium maltaromaticum LMA 28.</title>
        <authorList>
            <person name="Cailliez-Grimal C."/>
            <person name="Chaillou S."/>
            <person name="Anba-Mondoloni J."/>
            <person name="Loux V."/>
            <person name="Afzal M.I."/>
            <person name="Rahman A."/>
            <person name="Kergourlay G."/>
            <person name="Champomier-Verges M.C."/>
            <person name="Zagorec M."/>
            <person name="Dalgaard P."/>
            <person name="Leisner J.J."/>
            <person name="Prevost H."/>
            <person name="Revol-Junelles A.M."/>
            <person name="Borges F."/>
        </authorList>
    </citation>
    <scope>NUCLEOTIDE SEQUENCE</scope>
    <source>
        <strain evidence="2">LMA28</strain>
    </source>
</reference>
<dbReference type="KEGG" id="cml:BN424_3304"/>
<dbReference type="AlphaFoldDB" id="K8E744"/>
<dbReference type="eggNOG" id="ENOG503333C">
    <property type="taxonomic scope" value="Bacteria"/>
</dbReference>
<accession>K8E744</accession>
<evidence type="ECO:0000313" key="2">
    <source>
        <dbReference type="Proteomes" id="UP000000212"/>
    </source>
</evidence>
<dbReference type="EMBL" id="HE999757">
    <property type="protein sequence ID" value="CCO12725.2"/>
    <property type="molecule type" value="Genomic_DNA"/>
</dbReference>
<dbReference type="Proteomes" id="UP000000212">
    <property type="component" value="Chromosome"/>
</dbReference>
<organism evidence="1 2">
    <name type="scientific">Carnobacterium maltaromaticum LMA28</name>
    <dbReference type="NCBI Taxonomy" id="1234679"/>
    <lineage>
        <taxon>Bacteria</taxon>
        <taxon>Bacillati</taxon>
        <taxon>Bacillota</taxon>
        <taxon>Bacilli</taxon>
        <taxon>Lactobacillales</taxon>
        <taxon>Carnobacteriaceae</taxon>
        <taxon>Carnobacterium</taxon>
    </lineage>
</organism>
<dbReference type="InterPro" id="IPR006524">
    <property type="entry name" value="ArpU-like"/>
</dbReference>